<dbReference type="OrthoDB" id="8771874at2"/>
<keyword evidence="1" id="KW-0732">Signal</keyword>
<dbReference type="EMBL" id="FPKR01000015">
    <property type="protein sequence ID" value="SFZ79140.1"/>
    <property type="molecule type" value="Genomic_DNA"/>
</dbReference>
<reference evidence="3 4" key="1">
    <citation type="submission" date="2016-11" db="EMBL/GenBank/DDBJ databases">
        <authorList>
            <person name="Jaros S."/>
            <person name="Januszkiewicz K."/>
            <person name="Wedrychowicz H."/>
        </authorList>
    </citation>
    <scope>NUCLEOTIDE SEQUENCE [LARGE SCALE GENOMIC DNA]</scope>
    <source>
        <strain evidence="3 4">DSM 18899</strain>
    </source>
</reference>
<dbReference type="AlphaFoldDB" id="A0A1K2HQR5"/>
<evidence type="ECO:0000313" key="4">
    <source>
        <dbReference type="Proteomes" id="UP000186513"/>
    </source>
</evidence>
<evidence type="ECO:0000313" key="3">
    <source>
        <dbReference type="EMBL" id="SFZ79140.1"/>
    </source>
</evidence>
<evidence type="ECO:0000256" key="1">
    <source>
        <dbReference type="ARBA" id="ARBA00022729"/>
    </source>
</evidence>
<dbReference type="SUPFAM" id="SSF53850">
    <property type="entry name" value="Periplasmic binding protein-like II"/>
    <property type="match status" value="1"/>
</dbReference>
<dbReference type="RefSeq" id="WP_072429877.1">
    <property type="nucleotide sequence ID" value="NZ_FPKR01000015.1"/>
</dbReference>
<name>A0A1K2HQR5_9NEIS</name>
<keyword evidence="4" id="KW-1185">Reference proteome</keyword>
<proteinExistence type="predicted"/>
<evidence type="ECO:0000259" key="2">
    <source>
        <dbReference type="Pfam" id="PF00497"/>
    </source>
</evidence>
<dbReference type="Gene3D" id="3.40.190.10">
    <property type="entry name" value="Periplasmic binding protein-like II"/>
    <property type="match status" value="2"/>
</dbReference>
<dbReference type="PANTHER" id="PTHR35936:SF19">
    <property type="entry name" value="AMINO-ACID-BINDING PROTEIN YXEM-RELATED"/>
    <property type="match status" value="1"/>
</dbReference>
<dbReference type="InterPro" id="IPR001638">
    <property type="entry name" value="Solute-binding_3/MltF_N"/>
</dbReference>
<dbReference type="PANTHER" id="PTHR35936">
    <property type="entry name" value="MEMBRANE-BOUND LYTIC MUREIN TRANSGLYCOSYLASE F"/>
    <property type="match status" value="1"/>
</dbReference>
<accession>A0A1K2HQR5</accession>
<dbReference type="Proteomes" id="UP000186513">
    <property type="component" value="Unassembled WGS sequence"/>
</dbReference>
<sequence>MLRHLLPLMLLAGALAGELPILRTTAQEDARPRYLPLAPGQSMAGGYCAEVLLALNQIDPGLRFSGLEQTMPVNRMLALLQSGQLDIFACLSKTPEREATIRFLEPPILELHNRLAVRADDPIQIRNLDELRALGKDGVILVNRGSGSAMWLQSQPGLHIDGSGYDQPDNLKKLLAGMGRFYFRHDFGLQAEIAALKLQQRVRILPIVLNTQQQYLAIQRGLPLETQRRIEAALQQLHLSGELARLRARYP</sequence>
<feature type="domain" description="Solute-binding protein family 3/N-terminal" evidence="2">
    <location>
        <begin position="70"/>
        <end position="250"/>
    </location>
</feature>
<organism evidence="3 4">
    <name type="scientific">Chitinimonas taiwanensis DSM 18899</name>
    <dbReference type="NCBI Taxonomy" id="1121279"/>
    <lineage>
        <taxon>Bacteria</taxon>
        <taxon>Pseudomonadati</taxon>
        <taxon>Pseudomonadota</taxon>
        <taxon>Betaproteobacteria</taxon>
        <taxon>Neisseriales</taxon>
        <taxon>Chitinibacteraceae</taxon>
        <taxon>Chitinimonas</taxon>
    </lineage>
</organism>
<protein>
    <submittedName>
        <fullName evidence="3">ABC-type amino acid transport substrate-binding protein</fullName>
    </submittedName>
</protein>
<dbReference type="Pfam" id="PF00497">
    <property type="entry name" value="SBP_bac_3"/>
    <property type="match status" value="1"/>
</dbReference>
<dbReference type="STRING" id="1121279.SAMN02745887_03396"/>
<gene>
    <name evidence="3" type="ORF">SAMN02745887_03396</name>
</gene>